<keyword evidence="2" id="KW-1185">Reference proteome</keyword>
<dbReference type="Proteomes" id="UP000821845">
    <property type="component" value="Chromosome 1"/>
</dbReference>
<protein>
    <submittedName>
        <fullName evidence="1">Uncharacterized protein</fullName>
    </submittedName>
</protein>
<proteinExistence type="predicted"/>
<gene>
    <name evidence="1" type="ORF">HPB50_013784</name>
</gene>
<organism evidence="1 2">
    <name type="scientific">Hyalomma asiaticum</name>
    <name type="common">Tick</name>
    <dbReference type="NCBI Taxonomy" id="266040"/>
    <lineage>
        <taxon>Eukaryota</taxon>
        <taxon>Metazoa</taxon>
        <taxon>Ecdysozoa</taxon>
        <taxon>Arthropoda</taxon>
        <taxon>Chelicerata</taxon>
        <taxon>Arachnida</taxon>
        <taxon>Acari</taxon>
        <taxon>Parasitiformes</taxon>
        <taxon>Ixodida</taxon>
        <taxon>Ixodoidea</taxon>
        <taxon>Ixodidae</taxon>
        <taxon>Hyalomminae</taxon>
        <taxon>Hyalomma</taxon>
    </lineage>
</organism>
<dbReference type="EMBL" id="CM023481">
    <property type="protein sequence ID" value="KAH6946521.1"/>
    <property type="molecule type" value="Genomic_DNA"/>
</dbReference>
<sequence length="459" mass="51876">MSAANVFSFANPLFDALQSVTLEHCDNEASAAVSRQAYIYKTRELIFTERQVIATPALRPPYYIQAVMQESLLDSQPFQERLKAMQLRVCSRERLLPHVFESCLRYTMVALLAPGWNQVGSYLCQEWRVRATERQTELMLTAGGIRLRHMTLADLLRTSKIDHATLVELRTTEVAIEPVQCHVLPRRALCDSDLLSQYGYRIPGQTETTMIYVKVRFRSNDDRTYVYPILCVRPTEPRLVARVNPYPIMLDFLQCVTLRMSHVCGEPIVPRGPAFPTAQLRWTAMDAEPRPLPPCKHNMATLSIIKMNNEQRITFDRRHSQKHVSTGAAETIACAGEKAGQEQRSFSCVTNTSKAGEDPTARDIASQPLKSVPEETEDLPELCSTQVEGRKSPGKDSTGRKFWTVADVDNIVKDKKFDMLSKVNSVVLLAWLYRNNVPCNVKTKKSDILSKITQHAAMG</sequence>
<name>A0ACB7TKA6_HYAAI</name>
<evidence type="ECO:0000313" key="1">
    <source>
        <dbReference type="EMBL" id="KAH6946521.1"/>
    </source>
</evidence>
<evidence type="ECO:0000313" key="2">
    <source>
        <dbReference type="Proteomes" id="UP000821845"/>
    </source>
</evidence>
<accession>A0ACB7TKA6</accession>
<comment type="caution">
    <text evidence="1">The sequence shown here is derived from an EMBL/GenBank/DDBJ whole genome shotgun (WGS) entry which is preliminary data.</text>
</comment>
<reference evidence="1" key="1">
    <citation type="submission" date="2020-05" db="EMBL/GenBank/DDBJ databases">
        <title>Large-scale comparative analyses of tick genomes elucidate their genetic diversity and vector capacities.</title>
        <authorList>
            <person name="Jia N."/>
            <person name="Wang J."/>
            <person name="Shi W."/>
            <person name="Du L."/>
            <person name="Sun Y."/>
            <person name="Zhan W."/>
            <person name="Jiang J."/>
            <person name="Wang Q."/>
            <person name="Zhang B."/>
            <person name="Ji P."/>
            <person name="Sakyi L.B."/>
            <person name="Cui X."/>
            <person name="Yuan T."/>
            <person name="Jiang B."/>
            <person name="Yang W."/>
            <person name="Lam T.T.-Y."/>
            <person name="Chang Q."/>
            <person name="Ding S."/>
            <person name="Wang X."/>
            <person name="Zhu J."/>
            <person name="Ruan X."/>
            <person name="Zhao L."/>
            <person name="Wei J."/>
            <person name="Que T."/>
            <person name="Du C."/>
            <person name="Cheng J."/>
            <person name="Dai P."/>
            <person name="Han X."/>
            <person name="Huang E."/>
            <person name="Gao Y."/>
            <person name="Liu J."/>
            <person name="Shao H."/>
            <person name="Ye R."/>
            <person name="Li L."/>
            <person name="Wei W."/>
            <person name="Wang X."/>
            <person name="Wang C."/>
            <person name="Yang T."/>
            <person name="Huo Q."/>
            <person name="Li W."/>
            <person name="Guo W."/>
            <person name="Chen H."/>
            <person name="Zhou L."/>
            <person name="Ni X."/>
            <person name="Tian J."/>
            <person name="Zhou Y."/>
            <person name="Sheng Y."/>
            <person name="Liu T."/>
            <person name="Pan Y."/>
            <person name="Xia L."/>
            <person name="Li J."/>
            <person name="Zhao F."/>
            <person name="Cao W."/>
        </authorList>
    </citation>
    <scope>NUCLEOTIDE SEQUENCE</scope>
    <source>
        <strain evidence="1">Hyas-2018</strain>
    </source>
</reference>